<evidence type="ECO:0000313" key="3">
    <source>
        <dbReference type="Proteomes" id="UP000019132"/>
    </source>
</evidence>
<accession>K3WT44</accession>
<evidence type="ECO:0000256" key="1">
    <source>
        <dbReference type="SAM" id="SignalP"/>
    </source>
</evidence>
<dbReference type="EMBL" id="GL376619">
    <property type="status" value="NOT_ANNOTATED_CDS"/>
    <property type="molecule type" value="Genomic_DNA"/>
</dbReference>
<dbReference type="AlphaFoldDB" id="K3WT44"/>
<feature type="signal peptide" evidence="1">
    <location>
        <begin position="1"/>
        <end position="27"/>
    </location>
</feature>
<reference evidence="3" key="1">
    <citation type="journal article" date="2010" name="Genome Biol.">
        <title>Genome sequence of the necrotrophic plant pathogen Pythium ultimum reveals original pathogenicity mechanisms and effector repertoire.</title>
        <authorList>
            <person name="Levesque C.A."/>
            <person name="Brouwer H."/>
            <person name="Cano L."/>
            <person name="Hamilton J.P."/>
            <person name="Holt C."/>
            <person name="Huitema E."/>
            <person name="Raffaele S."/>
            <person name="Robideau G.P."/>
            <person name="Thines M."/>
            <person name="Win J."/>
            <person name="Zerillo M.M."/>
            <person name="Beakes G.W."/>
            <person name="Boore J.L."/>
            <person name="Busam D."/>
            <person name="Dumas B."/>
            <person name="Ferriera S."/>
            <person name="Fuerstenberg S.I."/>
            <person name="Gachon C.M."/>
            <person name="Gaulin E."/>
            <person name="Govers F."/>
            <person name="Grenville-Briggs L."/>
            <person name="Horner N."/>
            <person name="Hostetler J."/>
            <person name="Jiang R.H."/>
            <person name="Johnson J."/>
            <person name="Krajaejun T."/>
            <person name="Lin H."/>
            <person name="Meijer H.J."/>
            <person name="Moore B."/>
            <person name="Morris P."/>
            <person name="Phuntmart V."/>
            <person name="Puiu D."/>
            <person name="Shetty J."/>
            <person name="Stajich J.E."/>
            <person name="Tripathy S."/>
            <person name="Wawra S."/>
            <person name="van West P."/>
            <person name="Whitty B.R."/>
            <person name="Coutinho P.M."/>
            <person name="Henrissat B."/>
            <person name="Martin F."/>
            <person name="Thomas P.D."/>
            <person name="Tyler B.M."/>
            <person name="De Vries R.P."/>
            <person name="Kamoun S."/>
            <person name="Yandell M."/>
            <person name="Tisserat N."/>
            <person name="Buell C.R."/>
        </authorList>
    </citation>
    <scope>NUCLEOTIDE SEQUENCE</scope>
    <source>
        <strain evidence="3">DAOM:BR144</strain>
    </source>
</reference>
<evidence type="ECO:0000313" key="2">
    <source>
        <dbReference type="EnsemblProtists" id="PYU1_T008138"/>
    </source>
</evidence>
<dbReference type="PROSITE" id="PS51257">
    <property type="entry name" value="PROKAR_LIPOPROTEIN"/>
    <property type="match status" value="1"/>
</dbReference>
<name>K3WT44_GLOUD</name>
<evidence type="ECO:0008006" key="4">
    <source>
        <dbReference type="Google" id="ProtNLM"/>
    </source>
</evidence>
<reference evidence="2" key="3">
    <citation type="submission" date="2015-02" db="UniProtKB">
        <authorList>
            <consortium name="EnsemblProtists"/>
        </authorList>
    </citation>
    <scope>IDENTIFICATION</scope>
    <source>
        <strain evidence="2">DAOM BR144</strain>
    </source>
</reference>
<reference evidence="3" key="2">
    <citation type="submission" date="2010-04" db="EMBL/GenBank/DDBJ databases">
        <authorList>
            <person name="Buell R."/>
            <person name="Hamilton J."/>
            <person name="Hostetler J."/>
        </authorList>
    </citation>
    <scope>NUCLEOTIDE SEQUENCE [LARGE SCALE GENOMIC DNA]</scope>
    <source>
        <strain evidence="3">DAOM:BR144</strain>
    </source>
</reference>
<proteinExistence type="predicted"/>
<organism evidence="2 3">
    <name type="scientific">Globisporangium ultimum (strain ATCC 200006 / CBS 805.95 / DAOM BR144)</name>
    <name type="common">Pythium ultimum</name>
    <dbReference type="NCBI Taxonomy" id="431595"/>
    <lineage>
        <taxon>Eukaryota</taxon>
        <taxon>Sar</taxon>
        <taxon>Stramenopiles</taxon>
        <taxon>Oomycota</taxon>
        <taxon>Peronosporomycetes</taxon>
        <taxon>Pythiales</taxon>
        <taxon>Pythiaceae</taxon>
        <taxon>Globisporangium</taxon>
    </lineage>
</organism>
<dbReference type="eggNOG" id="ENOG502T092">
    <property type="taxonomic scope" value="Eukaryota"/>
</dbReference>
<dbReference type="Proteomes" id="UP000019132">
    <property type="component" value="Unassembled WGS sequence"/>
</dbReference>
<feature type="chain" id="PRO_5003871439" description="RxLR effector protein" evidence="1">
    <location>
        <begin position="28"/>
        <end position="310"/>
    </location>
</feature>
<dbReference type="InParanoid" id="K3WT44"/>
<protein>
    <recommendedName>
        <fullName evidence="4">RxLR effector protein</fullName>
    </recommendedName>
</protein>
<dbReference type="HOGENOM" id="CLU_079237_0_0_1"/>
<keyword evidence="3" id="KW-1185">Reference proteome</keyword>
<keyword evidence="1" id="KW-0732">Signal</keyword>
<sequence length="310" mass="33179">MKFAYTSTVAAAVTLVVACSAPTLVAAEDIHVTGARTTPMMRSATDDTTTTTTTGVAVKIATHDILNNPTALINKNKLAMDNNVAVTRSNIVFSQNDHLALKLGRKVEHMVTSADARDMSTASLSKNVMKVVSGKDTDTAVMSKVSAVVAAKDDATTRGQRIGDLVNAAMKTMTTEKQDDLAHELDQEEEEAADDYKEEQAIQSQSQPPRGVTVLIGTKDILRQPTGVVNKNVVLSDNQIAIARSTLAPSQNDVVTLSGGAKWRTSSRRGRRSRLGYGWRYPLGYWNAFGAGLYGGACGLGLTCGPYFYC</sequence>
<dbReference type="EnsemblProtists" id="PYU1_T008138">
    <property type="protein sequence ID" value="PYU1_T008138"/>
    <property type="gene ID" value="PYU1_G008122"/>
</dbReference>
<dbReference type="VEuPathDB" id="FungiDB:PYU1_G008122"/>